<dbReference type="JaponicusDB" id="SJAG_05270">
    <property type="gene designation" value="mrp49"/>
</dbReference>
<dbReference type="HOGENOM" id="CLU_2028085_0_0_1"/>
<organism evidence="5 7">
    <name type="scientific">Schizosaccharomyces japonicus (strain yFS275 / FY16936)</name>
    <name type="common">Fission yeast</name>
    <dbReference type="NCBI Taxonomy" id="402676"/>
    <lineage>
        <taxon>Eukaryota</taxon>
        <taxon>Fungi</taxon>
        <taxon>Dikarya</taxon>
        <taxon>Ascomycota</taxon>
        <taxon>Taphrinomycotina</taxon>
        <taxon>Schizosaccharomycetes</taxon>
        <taxon>Schizosaccharomycetales</taxon>
        <taxon>Schizosaccharomycetaceae</taxon>
        <taxon>Schizosaccharomyces</taxon>
    </lineage>
</organism>
<evidence type="ECO:0000256" key="4">
    <source>
        <dbReference type="ARBA" id="ARBA00023274"/>
    </source>
</evidence>
<protein>
    <submittedName>
        <fullName evidence="5">Ribosomal protein Mrp49</fullName>
    </submittedName>
</protein>
<dbReference type="GO" id="GO:1990904">
    <property type="term" value="C:ribonucleoprotein complex"/>
    <property type="evidence" value="ECO:0007669"/>
    <property type="project" value="UniProtKB-KW"/>
</dbReference>
<keyword evidence="4" id="KW-0687">Ribonucleoprotein</keyword>
<evidence type="ECO:0000313" key="5">
    <source>
        <dbReference type="EMBL" id="EEB07421.1"/>
    </source>
</evidence>
<dbReference type="PANTHER" id="PTHR13274:SF2">
    <property type="entry name" value="SMALL RIBOSOMAL SUBUNIT PROTEIN MS25"/>
    <property type="match status" value="1"/>
</dbReference>
<dbReference type="VEuPathDB" id="FungiDB:SJAG_05270"/>
<evidence type="ECO:0000313" key="7">
    <source>
        <dbReference type="Proteomes" id="UP000001744"/>
    </source>
</evidence>
<dbReference type="PANTHER" id="PTHR13274">
    <property type="entry name" value="MITOCHONDRIAL RIBOSOMAL PROTEIN S25"/>
    <property type="match status" value="1"/>
</dbReference>
<dbReference type="eggNOG" id="ENOG502SDFJ">
    <property type="taxonomic scope" value="Eukaryota"/>
</dbReference>
<dbReference type="GO" id="GO:0005840">
    <property type="term" value="C:ribosome"/>
    <property type="evidence" value="ECO:0007669"/>
    <property type="project" value="UniProtKB-KW"/>
</dbReference>
<proteinExistence type="predicted"/>
<reference evidence="5 7" key="1">
    <citation type="journal article" date="2011" name="Science">
        <title>Comparative functional genomics of the fission yeasts.</title>
        <authorList>
            <person name="Rhind N."/>
            <person name="Chen Z."/>
            <person name="Yassour M."/>
            <person name="Thompson D.A."/>
            <person name="Haas B.J."/>
            <person name="Habib N."/>
            <person name="Wapinski I."/>
            <person name="Roy S."/>
            <person name="Lin M.F."/>
            <person name="Heiman D.I."/>
            <person name="Young S.K."/>
            <person name="Furuya K."/>
            <person name="Guo Y."/>
            <person name="Pidoux A."/>
            <person name="Chen H.M."/>
            <person name="Robbertse B."/>
            <person name="Goldberg J.M."/>
            <person name="Aoki K."/>
            <person name="Bayne E.H."/>
            <person name="Berlin A.M."/>
            <person name="Desjardins C.A."/>
            <person name="Dobbs E."/>
            <person name="Dukaj L."/>
            <person name="Fan L."/>
            <person name="FitzGerald M.G."/>
            <person name="French C."/>
            <person name="Gujja S."/>
            <person name="Hansen K."/>
            <person name="Keifenheim D."/>
            <person name="Levin J.Z."/>
            <person name="Mosher R.A."/>
            <person name="Mueller C.A."/>
            <person name="Pfiffner J."/>
            <person name="Priest M."/>
            <person name="Russ C."/>
            <person name="Smialowska A."/>
            <person name="Swoboda P."/>
            <person name="Sykes S.M."/>
            <person name="Vaughn M."/>
            <person name="Vengrova S."/>
            <person name="Yoder R."/>
            <person name="Zeng Q."/>
            <person name="Allshire R."/>
            <person name="Baulcombe D."/>
            <person name="Birren B.W."/>
            <person name="Brown W."/>
            <person name="Ekwall K."/>
            <person name="Kellis M."/>
            <person name="Leatherwood J."/>
            <person name="Levin H."/>
            <person name="Margalit H."/>
            <person name="Martienssen R."/>
            <person name="Nieduszynski C.A."/>
            <person name="Spatafora J.W."/>
            <person name="Friedman N."/>
            <person name="Dalgaard J.Z."/>
            <person name="Baumann P."/>
            <person name="Niki H."/>
            <person name="Regev A."/>
            <person name="Nusbaum C."/>
        </authorList>
    </citation>
    <scope>NUCLEOTIDE SEQUENCE [LARGE SCALE GENOMIC DNA]</scope>
    <source>
        <strain evidence="7">yFS275 / FY16936</strain>
    </source>
</reference>
<dbReference type="GeneID" id="7051134"/>
<keyword evidence="2 5" id="KW-0689">Ribosomal protein</keyword>
<dbReference type="EMBL" id="KE651166">
    <property type="protein sequence ID" value="EEB07421.1"/>
    <property type="molecule type" value="Genomic_DNA"/>
</dbReference>
<gene>
    <name evidence="6" type="primary">mrp49</name>
    <name evidence="5" type="ORF">SJAG_05270</name>
</gene>
<dbReference type="AlphaFoldDB" id="B6K2P0"/>
<comment type="subcellular location">
    <subcellularLocation>
        <location evidence="1">Mitochondrion</location>
    </subcellularLocation>
</comment>
<dbReference type="OrthoDB" id="1696305at2759"/>
<dbReference type="GO" id="GO:0005739">
    <property type="term" value="C:mitochondrion"/>
    <property type="evidence" value="ECO:0007669"/>
    <property type="project" value="UniProtKB-SubCell"/>
</dbReference>
<dbReference type="OMA" id="HNEHIKF"/>
<keyword evidence="3" id="KW-0496">Mitochondrion</keyword>
<dbReference type="InterPro" id="IPR040049">
    <property type="entry name" value="Ribosomal_mS25/mL61"/>
</dbReference>
<sequence length="118" mass="13578">MAVLNNVRNGALAIKFPKEITKVELSFARDSKNGHMGSRKFCFNDLPSLYYHNYKVKFDIKRHTENSESPVFRLFKGNTCVYSLDLQNKRSDDITVQVRNAIQSLKQTTVSKRSDDAM</sequence>
<evidence type="ECO:0000256" key="1">
    <source>
        <dbReference type="ARBA" id="ARBA00004173"/>
    </source>
</evidence>
<evidence type="ECO:0000256" key="3">
    <source>
        <dbReference type="ARBA" id="ARBA00023128"/>
    </source>
</evidence>
<accession>B6K2P0</accession>
<dbReference type="GO" id="GO:0003735">
    <property type="term" value="F:structural constituent of ribosome"/>
    <property type="evidence" value="ECO:0007669"/>
    <property type="project" value="InterPro"/>
</dbReference>
<name>B6K2P0_SCHJY</name>
<dbReference type="RefSeq" id="XP_002173714.1">
    <property type="nucleotide sequence ID" value="XM_002173678.1"/>
</dbReference>
<evidence type="ECO:0000313" key="6">
    <source>
        <dbReference type="JaponicusDB" id="SJAG_05270"/>
    </source>
</evidence>
<keyword evidence="7" id="KW-1185">Reference proteome</keyword>
<evidence type="ECO:0000256" key="2">
    <source>
        <dbReference type="ARBA" id="ARBA00022980"/>
    </source>
</evidence>
<dbReference type="STRING" id="402676.B6K2P0"/>
<dbReference type="Proteomes" id="UP000001744">
    <property type="component" value="Unassembled WGS sequence"/>
</dbReference>